<reference evidence="2" key="3">
    <citation type="journal article" date="2017" name="Nature">
        <title>Genome sequence of the progenitor of the wheat D genome Aegilops tauschii.</title>
        <authorList>
            <person name="Luo M.C."/>
            <person name="Gu Y.Q."/>
            <person name="Puiu D."/>
            <person name="Wang H."/>
            <person name="Twardziok S.O."/>
            <person name="Deal K.R."/>
            <person name="Huo N."/>
            <person name="Zhu T."/>
            <person name="Wang L."/>
            <person name="Wang Y."/>
            <person name="McGuire P.E."/>
            <person name="Liu S."/>
            <person name="Long H."/>
            <person name="Ramasamy R.K."/>
            <person name="Rodriguez J.C."/>
            <person name="Van S.L."/>
            <person name="Yuan L."/>
            <person name="Wang Z."/>
            <person name="Xia Z."/>
            <person name="Xiao L."/>
            <person name="Anderson O.D."/>
            <person name="Ouyang S."/>
            <person name="Liang Y."/>
            <person name="Zimin A.V."/>
            <person name="Pertea G."/>
            <person name="Qi P."/>
            <person name="Bennetzen J.L."/>
            <person name="Dai X."/>
            <person name="Dawson M.W."/>
            <person name="Muller H.G."/>
            <person name="Kugler K."/>
            <person name="Rivarola-Duarte L."/>
            <person name="Spannagl M."/>
            <person name="Mayer K.F.X."/>
            <person name="Lu F.H."/>
            <person name="Bevan M.W."/>
            <person name="Leroy P."/>
            <person name="Li P."/>
            <person name="You F.M."/>
            <person name="Sun Q."/>
            <person name="Liu Z."/>
            <person name="Lyons E."/>
            <person name="Wicker T."/>
            <person name="Salzberg S.L."/>
            <person name="Devos K.M."/>
            <person name="Dvorak J."/>
        </authorList>
    </citation>
    <scope>NUCLEOTIDE SEQUENCE [LARGE SCALE GENOMIC DNA]</scope>
    <source>
        <strain evidence="2">cv. AL8/78</strain>
    </source>
</reference>
<dbReference type="Proteomes" id="UP000015105">
    <property type="component" value="Chromosome 1D"/>
</dbReference>
<reference evidence="3" key="1">
    <citation type="journal article" date="2014" name="Science">
        <title>Ancient hybridizations among the ancestral genomes of bread wheat.</title>
        <authorList>
            <consortium name="International Wheat Genome Sequencing Consortium,"/>
            <person name="Marcussen T."/>
            <person name="Sandve S.R."/>
            <person name="Heier L."/>
            <person name="Spannagl M."/>
            <person name="Pfeifer M."/>
            <person name="Jakobsen K.S."/>
            <person name="Wulff B.B."/>
            <person name="Steuernagel B."/>
            <person name="Mayer K.F."/>
            <person name="Olsen O.A."/>
        </authorList>
    </citation>
    <scope>NUCLEOTIDE SEQUENCE [LARGE SCALE GENOMIC DNA]</scope>
    <source>
        <strain evidence="3">cv. AL8/78</strain>
    </source>
</reference>
<dbReference type="AlphaFoldDB" id="A0A452ZV04"/>
<feature type="compositionally biased region" description="Basic and acidic residues" evidence="1">
    <location>
        <begin position="79"/>
        <end position="97"/>
    </location>
</feature>
<accession>A0A452ZV04</accession>
<evidence type="ECO:0000256" key="1">
    <source>
        <dbReference type="SAM" id="MobiDB-lite"/>
    </source>
</evidence>
<dbReference type="STRING" id="200361.A0A452ZV04"/>
<feature type="region of interest" description="Disordered" evidence="1">
    <location>
        <begin position="79"/>
        <end position="111"/>
    </location>
</feature>
<evidence type="ECO:0000313" key="2">
    <source>
        <dbReference type="EnsemblPlants" id="AET1Gv20928000.1"/>
    </source>
</evidence>
<organism evidence="2 3">
    <name type="scientific">Aegilops tauschii subsp. strangulata</name>
    <name type="common">Goatgrass</name>
    <dbReference type="NCBI Taxonomy" id="200361"/>
    <lineage>
        <taxon>Eukaryota</taxon>
        <taxon>Viridiplantae</taxon>
        <taxon>Streptophyta</taxon>
        <taxon>Embryophyta</taxon>
        <taxon>Tracheophyta</taxon>
        <taxon>Spermatophyta</taxon>
        <taxon>Magnoliopsida</taxon>
        <taxon>Liliopsida</taxon>
        <taxon>Poales</taxon>
        <taxon>Poaceae</taxon>
        <taxon>BOP clade</taxon>
        <taxon>Pooideae</taxon>
        <taxon>Triticodae</taxon>
        <taxon>Triticeae</taxon>
        <taxon>Triticinae</taxon>
        <taxon>Aegilops</taxon>
    </lineage>
</organism>
<sequence>AAPVVTPPELNGSHSAVSQWLQEWSAGASDAERETMVQGLYGLWLARNEARDRDGKRIADAKAVAERVHDHMREWTTEVHQRTARTMEPKQVERWKPPDAGWIKVNADGAT</sequence>
<keyword evidence="3" id="KW-1185">Reference proteome</keyword>
<proteinExistence type="predicted"/>
<reference evidence="3" key="2">
    <citation type="journal article" date="2017" name="Nat. Plants">
        <title>The Aegilops tauschii genome reveals multiple impacts of transposons.</title>
        <authorList>
            <person name="Zhao G."/>
            <person name="Zou C."/>
            <person name="Li K."/>
            <person name="Wang K."/>
            <person name="Li T."/>
            <person name="Gao L."/>
            <person name="Zhang X."/>
            <person name="Wang H."/>
            <person name="Yang Z."/>
            <person name="Liu X."/>
            <person name="Jiang W."/>
            <person name="Mao L."/>
            <person name="Kong X."/>
            <person name="Jiao Y."/>
            <person name="Jia J."/>
        </authorList>
    </citation>
    <scope>NUCLEOTIDE SEQUENCE [LARGE SCALE GENOMIC DNA]</scope>
    <source>
        <strain evidence="3">cv. AL8/78</strain>
    </source>
</reference>
<name>A0A452ZV04_AEGTS</name>
<reference evidence="2" key="4">
    <citation type="submission" date="2019-03" db="UniProtKB">
        <authorList>
            <consortium name="EnsemblPlants"/>
        </authorList>
    </citation>
    <scope>IDENTIFICATION</scope>
</reference>
<dbReference type="Gramene" id="AET1Gv20928000.1">
    <property type="protein sequence ID" value="AET1Gv20928000.1"/>
    <property type="gene ID" value="AET1Gv20928000"/>
</dbReference>
<protein>
    <submittedName>
        <fullName evidence="2">Uncharacterized protein</fullName>
    </submittedName>
</protein>
<evidence type="ECO:0000313" key="3">
    <source>
        <dbReference type="Proteomes" id="UP000015105"/>
    </source>
</evidence>
<dbReference type="EnsemblPlants" id="AET1Gv20928000.1">
    <property type="protein sequence ID" value="AET1Gv20928000.1"/>
    <property type="gene ID" value="AET1Gv20928000"/>
</dbReference>
<reference evidence="2" key="5">
    <citation type="journal article" date="2021" name="G3 (Bethesda)">
        <title>Aegilops tauschii genome assembly Aet v5.0 features greater sequence contiguity and improved annotation.</title>
        <authorList>
            <person name="Wang L."/>
            <person name="Zhu T."/>
            <person name="Rodriguez J.C."/>
            <person name="Deal K.R."/>
            <person name="Dubcovsky J."/>
            <person name="McGuire P.E."/>
            <person name="Lux T."/>
            <person name="Spannagl M."/>
            <person name="Mayer K.F.X."/>
            <person name="Baldrich P."/>
            <person name="Meyers B.C."/>
            <person name="Huo N."/>
            <person name="Gu Y.Q."/>
            <person name="Zhou H."/>
            <person name="Devos K.M."/>
            <person name="Bennetzen J.L."/>
            <person name="Unver T."/>
            <person name="Budak H."/>
            <person name="Gulick P.J."/>
            <person name="Galiba G."/>
            <person name="Kalapos B."/>
            <person name="Nelson D.R."/>
            <person name="Li P."/>
            <person name="You F.M."/>
            <person name="Luo M.C."/>
            <person name="Dvorak J."/>
        </authorList>
    </citation>
    <scope>NUCLEOTIDE SEQUENCE [LARGE SCALE GENOMIC DNA]</scope>
    <source>
        <strain evidence="2">cv. AL8/78</strain>
    </source>
</reference>